<evidence type="ECO:0000256" key="2">
    <source>
        <dbReference type="PROSITE-ProRule" id="PRU00703"/>
    </source>
</evidence>
<name>A0ABU5E100_9PROT</name>
<keyword evidence="5" id="KW-1185">Reference proteome</keyword>
<proteinExistence type="predicted"/>
<dbReference type="RefSeq" id="WP_320500919.1">
    <property type="nucleotide sequence ID" value="NZ_JAXCLX010000001.1"/>
</dbReference>
<dbReference type="EMBL" id="JAXCLX010000001">
    <property type="protein sequence ID" value="MDY0872491.1"/>
    <property type="molecule type" value="Genomic_DNA"/>
</dbReference>
<accession>A0ABU5E100</accession>
<dbReference type="Pfam" id="PF03445">
    <property type="entry name" value="DUF294"/>
    <property type="match status" value="1"/>
</dbReference>
<dbReference type="InterPro" id="IPR005105">
    <property type="entry name" value="GlnD_Uridyltrans_N"/>
</dbReference>
<dbReference type="SUPFAM" id="SSF54631">
    <property type="entry name" value="CBS-domain pair"/>
    <property type="match status" value="1"/>
</dbReference>
<dbReference type="SMART" id="SM00116">
    <property type="entry name" value="CBS"/>
    <property type="match status" value="2"/>
</dbReference>
<dbReference type="InterPro" id="IPR051257">
    <property type="entry name" value="Diverse_CBS-Domain"/>
</dbReference>
<organism evidence="4 5">
    <name type="scientific">Dongia rigui</name>
    <dbReference type="NCBI Taxonomy" id="940149"/>
    <lineage>
        <taxon>Bacteria</taxon>
        <taxon>Pseudomonadati</taxon>
        <taxon>Pseudomonadota</taxon>
        <taxon>Alphaproteobacteria</taxon>
        <taxon>Rhodospirillales</taxon>
        <taxon>Dongiaceae</taxon>
        <taxon>Dongia</taxon>
    </lineage>
</organism>
<dbReference type="PROSITE" id="PS51371">
    <property type="entry name" value="CBS"/>
    <property type="match status" value="2"/>
</dbReference>
<protein>
    <submittedName>
        <fullName evidence="4">DUF294 nucleotidyltransferase-like domain-containing protein</fullName>
    </submittedName>
</protein>
<dbReference type="Proteomes" id="UP001271769">
    <property type="component" value="Unassembled WGS sequence"/>
</dbReference>
<dbReference type="InterPro" id="IPR000644">
    <property type="entry name" value="CBS_dom"/>
</dbReference>
<keyword evidence="1 2" id="KW-0129">CBS domain</keyword>
<dbReference type="Gene3D" id="3.10.580.10">
    <property type="entry name" value="CBS-domain"/>
    <property type="match status" value="1"/>
</dbReference>
<feature type="domain" description="CBS" evidence="3">
    <location>
        <begin position="22"/>
        <end position="78"/>
    </location>
</feature>
<reference evidence="4 5" key="1">
    <citation type="journal article" date="2013" name="Antonie Van Leeuwenhoek">
        <title>Dongia rigui sp. nov., isolated from freshwater of a large wetland in Korea.</title>
        <authorList>
            <person name="Baik K.S."/>
            <person name="Hwang Y.M."/>
            <person name="Choi J.S."/>
            <person name="Kwon J."/>
            <person name="Seong C.N."/>
        </authorList>
    </citation>
    <scope>NUCLEOTIDE SEQUENCE [LARGE SCALE GENOMIC DNA]</scope>
    <source>
        <strain evidence="4 5">04SU4-P</strain>
    </source>
</reference>
<dbReference type="InterPro" id="IPR046342">
    <property type="entry name" value="CBS_dom_sf"/>
</dbReference>
<evidence type="ECO:0000259" key="3">
    <source>
        <dbReference type="PROSITE" id="PS51371"/>
    </source>
</evidence>
<dbReference type="PANTHER" id="PTHR43080:SF2">
    <property type="entry name" value="CBS DOMAIN-CONTAINING PROTEIN"/>
    <property type="match status" value="1"/>
</dbReference>
<comment type="caution">
    <text evidence="4">The sequence shown here is derived from an EMBL/GenBank/DDBJ whole genome shotgun (WGS) entry which is preliminary data.</text>
</comment>
<evidence type="ECO:0000313" key="5">
    <source>
        <dbReference type="Proteomes" id="UP001271769"/>
    </source>
</evidence>
<sequence>MNEEILQRIDAFAYRHRLAEVMRSPVMTIDAAAPLTEAARLMAERHVGALAILDEKKRAIGLITDRDIAHQAADPRKLTRPIAEAMLRDVPQLPPDAFVFEALTDLRRNNTRHIIVADRASGAALGVVSMSALLKLRADDALLLATDAEAAPDAQSLKDVVAALPRLAKSLLAEGVPPRQIAGAIAAVIRDIYARVAVLAESLMLASDGPAPARWCFLVLGSGGRGEALLAADQDHALVHDGAADDYPWFEKFGLHCAGILDQIGIPYCRGDVMASNRECRHNLAGWQKRIKTWVASDDDVALLNADIFFDFRAAYGDMALAVDLRALASKLGRERMFLRRLAATIGQIEAPLGLFGGVKTKGGRVNLKRGALLPIVSGARVLALSLGSTALETEARWAAARKAGRVSADDLVRIADAHDMALKLMLAQQLADIEKGRSPGPDVEVKRLLDFDQERLKDGLKIASVIDLIVRHALV</sequence>
<dbReference type="PANTHER" id="PTHR43080">
    <property type="entry name" value="CBS DOMAIN-CONTAINING PROTEIN CBSX3, MITOCHONDRIAL"/>
    <property type="match status" value="1"/>
</dbReference>
<feature type="domain" description="CBS" evidence="3">
    <location>
        <begin position="86"/>
        <end position="143"/>
    </location>
</feature>
<dbReference type="CDD" id="cd05401">
    <property type="entry name" value="NT_GlnE_GlnD_like"/>
    <property type="match status" value="1"/>
</dbReference>
<evidence type="ECO:0000256" key="1">
    <source>
        <dbReference type="ARBA" id="ARBA00023122"/>
    </source>
</evidence>
<dbReference type="Pfam" id="PF10335">
    <property type="entry name" value="DUF294_C"/>
    <property type="match status" value="1"/>
</dbReference>
<gene>
    <name evidence="4" type="ORF">SMD31_11175</name>
</gene>
<dbReference type="Pfam" id="PF00571">
    <property type="entry name" value="CBS"/>
    <property type="match status" value="2"/>
</dbReference>
<dbReference type="InterPro" id="IPR018821">
    <property type="entry name" value="DUF294_put_nucleoTrafse_sb-bd"/>
</dbReference>
<evidence type="ECO:0000313" key="4">
    <source>
        <dbReference type="EMBL" id="MDY0872491.1"/>
    </source>
</evidence>